<gene>
    <name evidence="8" type="primary">ccmA</name>
    <name evidence="8" type="ORF">GCM10010923_18160</name>
</gene>
<evidence type="ECO:0000256" key="6">
    <source>
        <dbReference type="ARBA" id="ARBA00023136"/>
    </source>
</evidence>
<organism evidence="8 9">
    <name type="scientific">Blastomonas marina</name>
    <dbReference type="NCBI Taxonomy" id="1867408"/>
    <lineage>
        <taxon>Bacteria</taxon>
        <taxon>Pseudomonadati</taxon>
        <taxon>Pseudomonadota</taxon>
        <taxon>Alphaproteobacteria</taxon>
        <taxon>Sphingomonadales</taxon>
        <taxon>Sphingomonadaceae</taxon>
        <taxon>Blastomonas</taxon>
    </lineage>
</organism>
<feature type="domain" description="ABC transporter" evidence="7">
    <location>
        <begin position="6"/>
        <end position="191"/>
    </location>
</feature>
<dbReference type="PROSITE" id="PS50893">
    <property type="entry name" value="ABC_TRANSPORTER_2"/>
    <property type="match status" value="1"/>
</dbReference>
<dbReference type="NCBIfam" id="TIGR01189">
    <property type="entry name" value="ccmA"/>
    <property type="match status" value="1"/>
</dbReference>
<name>A0ABQ1FEY5_9SPHN</name>
<evidence type="ECO:0000256" key="1">
    <source>
        <dbReference type="ARBA" id="ARBA00022448"/>
    </source>
</evidence>
<sequence length="191" mass="20502">MQAPRLIASDLACRRGDRVLFAGLELDLRPGDALHLAGPNGVGKTSLLRLLAGLMRPFAGSVEREGAVGWIDEHSALDPDLPLGTALRFWERVDGCTAPDINPQLLGVDHLLDVPVRYLSTGQRKRAAFVRLLNRHCPIWLLDEPLNGLDSDGAAKIEALIALHCGGGGLCVVASHQPIGIDRVTRMELGA</sequence>
<proteinExistence type="predicted"/>
<evidence type="ECO:0000256" key="5">
    <source>
        <dbReference type="ARBA" id="ARBA00022967"/>
    </source>
</evidence>
<dbReference type="Gene3D" id="3.40.50.300">
    <property type="entry name" value="P-loop containing nucleotide triphosphate hydrolases"/>
    <property type="match status" value="1"/>
</dbReference>
<evidence type="ECO:0000256" key="4">
    <source>
        <dbReference type="ARBA" id="ARBA00022840"/>
    </source>
</evidence>
<dbReference type="Proteomes" id="UP000603317">
    <property type="component" value="Unassembled WGS sequence"/>
</dbReference>
<evidence type="ECO:0000259" key="7">
    <source>
        <dbReference type="PROSITE" id="PS50893"/>
    </source>
</evidence>
<evidence type="ECO:0000256" key="2">
    <source>
        <dbReference type="ARBA" id="ARBA00022741"/>
    </source>
</evidence>
<dbReference type="GO" id="GO:0005524">
    <property type="term" value="F:ATP binding"/>
    <property type="evidence" value="ECO:0007669"/>
    <property type="project" value="UniProtKB-KW"/>
</dbReference>
<dbReference type="SUPFAM" id="SSF52540">
    <property type="entry name" value="P-loop containing nucleoside triphosphate hydrolases"/>
    <property type="match status" value="1"/>
</dbReference>
<accession>A0ABQ1FEY5</accession>
<protein>
    <submittedName>
        <fullName evidence="8">Cytochrome c biogenesis ATP-binding export protein CcmA</fullName>
    </submittedName>
</protein>
<dbReference type="InterPro" id="IPR003439">
    <property type="entry name" value="ABC_transporter-like_ATP-bd"/>
</dbReference>
<dbReference type="PANTHER" id="PTHR43499">
    <property type="entry name" value="ABC TRANSPORTER I FAMILY MEMBER 1"/>
    <property type="match status" value="1"/>
</dbReference>
<keyword evidence="4 8" id="KW-0067">ATP-binding</keyword>
<dbReference type="SMART" id="SM00382">
    <property type="entry name" value="AAA"/>
    <property type="match status" value="1"/>
</dbReference>
<dbReference type="EMBL" id="BMID01000001">
    <property type="protein sequence ID" value="GGA08309.1"/>
    <property type="molecule type" value="Genomic_DNA"/>
</dbReference>
<dbReference type="PANTHER" id="PTHR43499:SF1">
    <property type="entry name" value="ABC TRANSPORTER I FAMILY MEMBER 1"/>
    <property type="match status" value="1"/>
</dbReference>
<keyword evidence="6" id="KW-0472">Membrane</keyword>
<evidence type="ECO:0000256" key="3">
    <source>
        <dbReference type="ARBA" id="ARBA00022748"/>
    </source>
</evidence>
<keyword evidence="2" id="KW-0547">Nucleotide-binding</keyword>
<keyword evidence="3" id="KW-0201">Cytochrome c-type biogenesis</keyword>
<reference evidence="9" key="1">
    <citation type="journal article" date="2019" name="Int. J. Syst. Evol. Microbiol.">
        <title>The Global Catalogue of Microorganisms (GCM) 10K type strain sequencing project: providing services to taxonomists for standard genome sequencing and annotation.</title>
        <authorList>
            <consortium name="The Broad Institute Genomics Platform"/>
            <consortium name="The Broad Institute Genome Sequencing Center for Infectious Disease"/>
            <person name="Wu L."/>
            <person name="Ma J."/>
        </authorList>
    </citation>
    <scope>NUCLEOTIDE SEQUENCE [LARGE SCALE GENOMIC DNA]</scope>
    <source>
        <strain evidence="9">CGMCC 1.15297</strain>
    </source>
</reference>
<dbReference type="InterPro" id="IPR005895">
    <property type="entry name" value="ABC_transptr_haem_export_CcmA"/>
</dbReference>
<comment type="caution">
    <text evidence="8">The sequence shown here is derived from an EMBL/GenBank/DDBJ whole genome shotgun (WGS) entry which is preliminary data.</text>
</comment>
<keyword evidence="9" id="KW-1185">Reference proteome</keyword>
<dbReference type="Pfam" id="PF00005">
    <property type="entry name" value="ABC_tran"/>
    <property type="match status" value="1"/>
</dbReference>
<dbReference type="RefSeq" id="WP_188642389.1">
    <property type="nucleotide sequence ID" value="NZ_BMID01000001.1"/>
</dbReference>
<dbReference type="InterPro" id="IPR027417">
    <property type="entry name" value="P-loop_NTPase"/>
</dbReference>
<evidence type="ECO:0000313" key="9">
    <source>
        <dbReference type="Proteomes" id="UP000603317"/>
    </source>
</evidence>
<dbReference type="InterPro" id="IPR003593">
    <property type="entry name" value="AAA+_ATPase"/>
</dbReference>
<keyword evidence="5" id="KW-1278">Translocase</keyword>
<keyword evidence="1" id="KW-0813">Transport</keyword>
<evidence type="ECO:0000313" key="8">
    <source>
        <dbReference type="EMBL" id="GGA08309.1"/>
    </source>
</evidence>